<feature type="transmembrane region" description="Helical" evidence="6">
    <location>
        <begin position="364"/>
        <end position="386"/>
    </location>
</feature>
<evidence type="ECO:0000256" key="4">
    <source>
        <dbReference type="ARBA" id="ARBA00022989"/>
    </source>
</evidence>
<evidence type="ECO:0000256" key="3">
    <source>
        <dbReference type="ARBA" id="ARBA00022692"/>
    </source>
</evidence>
<dbReference type="AlphaFoldDB" id="A0A6J6NZJ5"/>
<feature type="transmembrane region" description="Helical" evidence="6">
    <location>
        <begin position="235"/>
        <end position="260"/>
    </location>
</feature>
<evidence type="ECO:0000256" key="6">
    <source>
        <dbReference type="SAM" id="Phobius"/>
    </source>
</evidence>
<dbReference type="InterPro" id="IPR025405">
    <property type="entry name" value="DUF4131"/>
</dbReference>
<evidence type="ECO:0000259" key="7">
    <source>
        <dbReference type="Pfam" id="PF03772"/>
    </source>
</evidence>
<evidence type="ECO:0000256" key="5">
    <source>
        <dbReference type="ARBA" id="ARBA00023136"/>
    </source>
</evidence>
<evidence type="ECO:0000256" key="1">
    <source>
        <dbReference type="ARBA" id="ARBA00004651"/>
    </source>
</evidence>
<protein>
    <submittedName>
        <fullName evidence="9">Unannotated protein</fullName>
    </submittedName>
</protein>
<dbReference type="InterPro" id="IPR052159">
    <property type="entry name" value="Competence_DNA_uptake"/>
</dbReference>
<feature type="transmembrane region" description="Helical" evidence="6">
    <location>
        <begin position="310"/>
        <end position="330"/>
    </location>
</feature>
<feature type="domain" description="DUF4131" evidence="8">
    <location>
        <begin position="32"/>
        <end position="170"/>
    </location>
</feature>
<keyword evidence="3 6" id="KW-0812">Transmembrane</keyword>
<keyword evidence="5 6" id="KW-0472">Membrane</keyword>
<feature type="transmembrane region" description="Helical" evidence="6">
    <location>
        <begin position="460"/>
        <end position="480"/>
    </location>
</feature>
<name>A0A6J6NZJ5_9ZZZZ</name>
<dbReference type="Pfam" id="PF03772">
    <property type="entry name" value="Competence"/>
    <property type="match status" value="1"/>
</dbReference>
<accession>A0A6J6NZJ5</accession>
<feature type="transmembrane region" description="Helical" evidence="6">
    <location>
        <begin position="336"/>
        <end position="352"/>
    </location>
</feature>
<feature type="transmembrane region" description="Helical" evidence="6">
    <location>
        <begin position="50"/>
        <end position="68"/>
    </location>
</feature>
<reference evidence="9" key="1">
    <citation type="submission" date="2020-05" db="EMBL/GenBank/DDBJ databases">
        <authorList>
            <person name="Chiriac C."/>
            <person name="Salcher M."/>
            <person name="Ghai R."/>
            <person name="Kavagutti S V."/>
        </authorList>
    </citation>
    <scope>NUCLEOTIDE SEQUENCE</scope>
</reference>
<dbReference type="GO" id="GO:0005886">
    <property type="term" value="C:plasma membrane"/>
    <property type="evidence" value="ECO:0007669"/>
    <property type="project" value="UniProtKB-SubCell"/>
</dbReference>
<proteinExistence type="predicted"/>
<dbReference type="PANTHER" id="PTHR30619">
    <property type="entry name" value="DNA INTERNALIZATION/COMPETENCE PROTEIN COMEC/REC2"/>
    <property type="match status" value="1"/>
</dbReference>
<dbReference type="EMBL" id="CAEZXP010000001">
    <property type="protein sequence ID" value="CAB4692390.1"/>
    <property type="molecule type" value="Genomic_DNA"/>
</dbReference>
<dbReference type="Pfam" id="PF13567">
    <property type="entry name" value="DUF4131"/>
    <property type="match status" value="1"/>
</dbReference>
<evidence type="ECO:0000313" key="9">
    <source>
        <dbReference type="EMBL" id="CAB4692390.1"/>
    </source>
</evidence>
<sequence>MTVLDRYPHHLLASTLVAGLAFANVAHIHTVGLAVVGVALVFVLGDPRSTVRFTALAVALAAFGWWWGSGRLERLDRSVLSAHVADAGRFEAVVTAPAKVGRYRIRVFGAVRGYEGRRVREPVLLELPLGRSPPQGAVIQGAATVRAPRGPADGFDERTWLRHQGVHVIVRYTAWRQVGRRGGVGGVADRIHAWLGAAIACGVTGERRALLVGIVLGDDGGLSQSTKEHFQASGLYHLLAVSGQNVVLVAAGVLVLAWLVGVARVVGEVGALVGIAAYVLAVGAQPSVVRAGVAGALASIAWLTGRLGDAWYALALGAVVLLGWNPMLVFDPGFELSFAAVGAIFAVAPRVRARLAGYPLPDHLQMAIAVSGACGLVTAPILWFRFGQLPLLTIPANVLAEPAMPIVLTLAFATAALGPVTPAGAAFLSWCNGWVVAYIGGCARLIGSVPGAQITVTNPLAGPAVAVAIALVLGVVWAVVRVRME</sequence>
<evidence type="ECO:0000256" key="2">
    <source>
        <dbReference type="ARBA" id="ARBA00022475"/>
    </source>
</evidence>
<keyword evidence="4 6" id="KW-1133">Transmembrane helix</keyword>
<feature type="transmembrane region" description="Helical" evidence="6">
    <location>
        <begin position="435"/>
        <end position="454"/>
    </location>
</feature>
<feature type="transmembrane region" description="Helical" evidence="6">
    <location>
        <begin position="406"/>
        <end position="428"/>
    </location>
</feature>
<comment type="subcellular location">
    <subcellularLocation>
        <location evidence="1">Cell membrane</location>
        <topology evidence="1">Multi-pass membrane protein</topology>
    </subcellularLocation>
</comment>
<organism evidence="9">
    <name type="scientific">freshwater metagenome</name>
    <dbReference type="NCBI Taxonomy" id="449393"/>
    <lineage>
        <taxon>unclassified sequences</taxon>
        <taxon>metagenomes</taxon>
        <taxon>ecological metagenomes</taxon>
    </lineage>
</organism>
<feature type="domain" description="ComEC/Rec2-related protein" evidence="7">
    <location>
        <begin position="214"/>
        <end position="478"/>
    </location>
</feature>
<gene>
    <name evidence="9" type="ORF">UFOPK2399_00812</name>
</gene>
<feature type="transmembrane region" description="Helical" evidence="6">
    <location>
        <begin position="12"/>
        <end position="44"/>
    </location>
</feature>
<evidence type="ECO:0000259" key="8">
    <source>
        <dbReference type="Pfam" id="PF13567"/>
    </source>
</evidence>
<dbReference type="PANTHER" id="PTHR30619:SF7">
    <property type="entry name" value="BETA-LACTAMASE DOMAIN PROTEIN"/>
    <property type="match status" value="1"/>
</dbReference>
<dbReference type="InterPro" id="IPR004477">
    <property type="entry name" value="ComEC_N"/>
</dbReference>
<dbReference type="NCBIfam" id="TIGR00360">
    <property type="entry name" value="ComEC_N-term"/>
    <property type="match status" value="1"/>
</dbReference>
<keyword evidence="2" id="KW-1003">Cell membrane</keyword>